<dbReference type="InterPro" id="IPR058509">
    <property type="entry name" value="DUF8196"/>
</dbReference>
<feature type="coiled-coil region" evidence="1">
    <location>
        <begin position="69"/>
        <end position="103"/>
    </location>
</feature>
<feature type="region of interest" description="Disordered" evidence="2">
    <location>
        <begin position="18"/>
        <end position="56"/>
    </location>
</feature>
<sequence length="243" mass="27932">MTQPLTLDDIFQLFRESERQRQENDRAFRESLDRSRQDFDQRMAESKAESKAEFDRSRAEFDRSLAESRAEFERSRAEFDRRSQEAEQRLARAEAIAAQASESVDNLSSPWSRFVENLLEPAALRLFQERGFAVKEISQRVRSARGGTNLEIDLFVVDDDVAIVIEVKSRLTQSGIRQVLATLDRFKTTFPHYANYQIHGAVAAIEIDGEVDQYAENQGLFVIQQTGDTVYISTPPNFTPRAW</sequence>
<keyword evidence="1" id="KW-0175">Coiled coil</keyword>
<dbReference type="SUPFAM" id="SSF52980">
    <property type="entry name" value="Restriction endonuclease-like"/>
    <property type="match status" value="1"/>
</dbReference>
<reference evidence="4" key="1">
    <citation type="submission" date="2012-04" db="EMBL/GenBank/DDBJ databases">
        <authorList>
            <person name="Borisov I.G."/>
            <person name="Ivanikova N.V."/>
            <person name="Pinevich A.V."/>
        </authorList>
    </citation>
    <scope>NUCLEOTIDE SEQUENCE</scope>
    <source>
        <strain evidence="4">CALU 1027</strain>
    </source>
</reference>
<dbReference type="AlphaFoldDB" id="A0A0M2PVW5"/>
<dbReference type="PANTHER" id="PTHR38753:SF1">
    <property type="entry name" value="SLR1441 PROTEIN"/>
    <property type="match status" value="1"/>
</dbReference>
<dbReference type="eggNOG" id="COG1373">
    <property type="taxonomic scope" value="Bacteria"/>
</dbReference>
<protein>
    <recommendedName>
        <fullName evidence="3">DUF8196 domain-containing protein</fullName>
    </recommendedName>
</protein>
<dbReference type="InterPro" id="IPR011335">
    <property type="entry name" value="Restrct_endonuc-II-like"/>
</dbReference>
<proteinExistence type="predicted"/>
<organism evidence="4 5">
    <name type="scientific">Prochlorothrix hollandica PCC 9006 = CALU 1027</name>
    <dbReference type="NCBI Taxonomy" id="317619"/>
    <lineage>
        <taxon>Bacteria</taxon>
        <taxon>Bacillati</taxon>
        <taxon>Cyanobacteriota</taxon>
        <taxon>Cyanophyceae</taxon>
        <taxon>Prochlorotrichales</taxon>
        <taxon>Prochlorotrichaceae</taxon>
        <taxon>Prochlorothrix</taxon>
    </lineage>
</organism>
<keyword evidence="5" id="KW-1185">Reference proteome</keyword>
<accession>A0A0M2PVW5</accession>
<evidence type="ECO:0000259" key="3">
    <source>
        <dbReference type="Pfam" id="PF26618"/>
    </source>
</evidence>
<comment type="caution">
    <text evidence="4">The sequence shown here is derived from an EMBL/GenBank/DDBJ whole genome shotgun (WGS) entry which is preliminary data.</text>
</comment>
<dbReference type="Pfam" id="PF26618">
    <property type="entry name" value="DUF8196"/>
    <property type="match status" value="1"/>
</dbReference>
<dbReference type="EMBL" id="AJTX02000004">
    <property type="protein sequence ID" value="KKJ00591.1"/>
    <property type="molecule type" value="Genomic_DNA"/>
</dbReference>
<dbReference type="Proteomes" id="UP000034681">
    <property type="component" value="Unassembled WGS sequence"/>
</dbReference>
<feature type="domain" description="DUF8196" evidence="3">
    <location>
        <begin position="148"/>
        <end position="229"/>
    </location>
</feature>
<gene>
    <name evidence="4" type="ORF">PROH_11635</name>
</gene>
<dbReference type="OrthoDB" id="428358at2"/>
<evidence type="ECO:0000313" key="4">
    <source>
        <dbReference type="EMBL" id="KKJ00591.1"/>
    </source>
</evidence>
<evidence type="ECO:0000256" key="1">
    <source>
        <dbReference type="SAM" id="Coils"/>
    </source>
</evidence>
<evidence type="ECO:0000256" key="2">
    <source>
        <dbReference type="SAM" id="MobiDB-lite"/>
    </source>
</evidence>
<evidence type="ECO:0000313" key="5">
    <source>
        <dbReference type="Proteomes" id="UP000034681"/>
    </source>
</evidence>
<dbReference type="PANTHER" id="PTHR38753">
    <property type="entry name" value="SLR1441 PROTEIN"/>
    <property type="match status" value="1"/>
</dbReference>
<name>A0A0M2PVW5_PROHO</name>